<protein>
    <submittedName>
        <fullName evidence="2">RQC domain protein</fullName>
    </submittedName>
</protein>
<dbReference type="GO" id="GO:0043138">
    <property type="term" value="F:3'-5' DNA helicase activity"/>
    <property type="evidence" value="ECO:0007669"/>
    <property type="project" value="InterPro"/>
</dbReference>
<dbReference type="EMBL" id="AKWF02000023">
    <property type="protein sequence ID" value="EMO64567.1"/>
    <property type="molecule type" value="Genomic_DNA"/>
</dbReference>
<dbReference type="InterPro" id="IPR018982">
    <property type="entry name" value="RQC_domain"/>
</dbReference>
<organism evidence="2 3">
    <name type="scientific">Leptospira borgpetersenii serovar Pomona str. 200901868</name>
    <dbReference type="NCBI Taxonomy" id="1192866"/>
    <lineage>
        <taxon>Bacteria</taxon>
        <taxon>Pseudomonadati</taxon>
        <taxon>Spirochaetota</taxon>
        <taxon>Spirochaetia</taxon>
        <taxon>Leptospirales</taxon>
        <taxon>Leptospiraceae</taxon>
        <taxon>Leptospira</taxon>
    </lineage>
</organism>
<evidence type="ECO:0000259" key="1">
    <source>
        <dbReference type="Pfam" id="PF09382"/>
    </source>
</evidence>
<gene>
    <name evidence="2" type="ORF">LEP1GSC133_2964</name>
</gene>
<accession>M6W4B9</accession>
<name>M6W4B9_LEPBO</name>
<feature type="domain" description="RQC" evidence="1">
    <location>
        <begin position="1"/>
        <end position="47"/>
    </location>
</feature>
<dbReference type="Proteomes" id="UP000012159">
    <property type="component" value="Unassembled WGS sequence"/>
</dbReference>
<dbReference type="InterPro" id="IPR036390">
    <property type="entry name" value="WH_DNA-bd_sf"/>
</dbReference>
<dbReference type="SUPFAM" id="SSF46785">
    <property type="entry name" value="Winged helix' DNA-binding domain"/>
    <property type="match status" value="1"/>
</dbReference>
<dbReference type="GO" id="GO:0006281">
    <property type="term" value="P:DNA repair"/>
    <property type="evidence" value="ECO:0007669"/>
    <property type="project" value="InterPro"/>
</dbReference>
<evidence type="ECO:0000313" key="3">
    <source>
        <dbReference type="Proteomes" id="UP000012159"/>
    </source>
</evidence>
<proteinExistence type="predicted"/>
<sequence>MIVGVLRGSRSNEILRKKLDRLIGYGSLHSIPEEAILKTLDEWIAEKKVKS</sequence>
<dbReference type="AlphaFoldDB" id="M6W4B9"/>
<dbReference type="Pfam" id="PF09382">
    <property type="entry name" value="RQC"/>
    <property type="match status" value="1"/>
</dbReference>
<dbReference type="STRING" id="1192866.LEP1GSC133_2964"/>
<dbReference type="GO" id="GO:0006260">
    <property type="term" value="P:DNA replication"/>
    <property type="evidence" value="ECO:0007669"/>
    <property type="project" value="InterPro"/>
</dbReference>
<comment type="caution">
    <text evidence="2">The sequence shown here is derived from an EMBL/GenBank/DDBJ whole genome shotgun (WGS) entry which is preliminary data.</text>
</comment>
<reference evidence="2 3" key="1">
    <citation type="submission" date="2013-01" db="EMBL/GenBank/DDBJ databases">
        <authorList>
            <person name="Harkins D.M."/>
            <person name="Durkin A.S."/>
            <person name="Brinkac L.M."/>
            <person name="Haft D.H."/>
            <person name="Selengut J.D."/>
            <person name="Sanka R."/>
            <person name="DePew J."/>
            <person name="Purushe J."/>
            <person name="Picardeau M."/>
            <person name="Werts C."/>
            <person name="Goarant C."/>
            <person name="Vinetz J.M."/>
            <person name="Sutton G.G."/>
            <person name="Nierman W.C."/>
            <person name="Fouts D.E."/>
        </authorList>
    </citation>
    <scope>NUCLEOTIDE SEQUENCE [LARGE SCALE GENOMIC DNA]</scope>
    <source>
        <strain evidence="2 3">200901868</strain>
    </source>
</reference>
<evidence type="ECO:0000313" key="2">
    <source>
        <dbReference type="EMBL" id="EMO64567.1"/>
    </source>
</evidence>
<dbReference type="Gene3D" id="1.10.10.10">
    <property type="entry name" value="Winged helix-like DNA-binding domain superfamily/Winged helix DNA-binding domain"/>
    <property type="match status" value="1"/>
</dbReference>
<dbReference type="InterPro" id="IPR036388">
    <property type="entry name" value="WH-like_DNA-bd_sf"/>
</dbReference>